<name>A0A0U5H0P8_9EURY</name>
<sequence>MSTESQLLGACPECGAAIPPGAVLVEYERDDGPVVYAECPECVEPVHPS</sequence>
<dbReference type="Pfam" id="PF25207">
    <property type="entry name" value="DUF7837"/>
    <property type="match status" value="1"/>
</dbReference>
<proteinExistence type="predicted"/>
<evidence type="ECO:0000313" key="2">
    <source>
        <dbReference type="EMBL" id="CQH57275.1"/>
    </source>
</evidence>
<feature type="domain" description="DUF7837" evidence="1">
    <location>
        <begin position="5"/>
        <end position="48"/>
    </location>
</feature>
<dbReference type="STRING" id="1407499.HHUB_2506"/>
<accession>A0A0U5H0P8</accession>
<keyword evidence="3" id="KW-1185">Reference proteome</keyword>
<evidence type="ECO:0000259" key="1">
    <source>
        <dbReference type="Pfam" id="PF25207"/>
    </source>
</evidence>
<dbReference type="EMBL" id="LN831302">
    <property type="protein sequence ID" value="CQH57275.1"/>
    <property type="molecule type" value="Genomic_DNA"/>
</dbReference>
<dbReference type="KEGG" id="hhb:Hhub_2506"/>
<dbReference type="GeneID" id="54851163"/>
<evidence type="ECO:0000313" key="3">
    <source>
        <dbReference type="Proteomes" id="UP000066737"/>
    </source>
</evidence>
<dbReference type="OrthoDB" id="216193at2157"/>
<dbReference type="Proteomes" id="UP000066737">
    <property type="component" value="Chromosome I"/>
</dbReference>
<gene>
    <name evidence="2" type="ORF">HHUB_2506</name>
</gene>
<dbReference type="AlphaFoldDB" id="A0A0U5H0P8"/>
<organism evidence="2 3">
    <name type="scientific">Halobacterium hubeiense</name>
    <dbReference type="NCBI Taxonomy" id="1407499"/>
    <lineage>
        <taxon>Archaea</taxon>
        <taxon>Methanobacteriati</taxon>
        <taxon>Methanobacteriota</taxon>
        <taxon>Stenosarchaea group</taxon>
        <taxon>Halobacteria</taxon>
        <taxon>Halobacteriales</taxon>
        <taxon>Halobacteriaceae</taxon>
        <taxon>Halobacterium</taxon>
    </lineage>
</organism>
<protein>
    <submittedName>
        <fullName evidence="2">Small CPxCG-related zinc finger protein</fullName>
    </submittedName>
</protein>
<reference evidence="3" key="1">
    <citation type="journal article" date="2016" name="Environ. Microbiol.">
        <title>The complete genome of a viable archaeum isolated from 123-million-year-old rock salt.</title>
        <authorList>
            <person name="Jaakkola S.T."/>
            <person name="Pfeiffer F."/>
            <person name="Ravantti J.J."/>
            <person name="Guo Q."/>
            <person name="Liu Y."/>
            <person name="Chen X."/>
            <person name="Ma H."/>
            <person name="Yang C."/>
            <person name="Oksanen H.M."/>
            <person name="Bamford D.H."/>
        </authorList>
    </citation>
    <scope>NUCLEOTIDE SEQUENCE</scope>
    <source>
        <strain evidence="3">JI20-1</strain>
    </source>
</reference>
<dbReference type="RefSeq" id="WP_169793399.1">
    <property type="nucleotide sequence ID" value="NZ_CEML01000001.1"/>
</dbReference>
<dbReference type="InterPro" id="IPR057159">
    <property type="entry name" value="DUF7837"/>
</dbReference>